<comment type="caution">
    <text evidence="1">The sequence shown here is derived from an EMBL/GenBank/DDBJ whole genome shotgun (WGS) entry which is preliminary data.</text>
</comment>
<reference evidence="1 2" key="1">
    <citation type="submission" date="2023-12" db="EMBL/GenBank/DDBJ databases">
        <title>the genome sequence of Hyalangium sp. s54d21.</title>
        <authorList>
            <person name="Zhang X."/>
        </authorList>
    </citation>
    <scope>NUCLEOTIDE SEQUENCE [LARGE SCALE GENOMIC DNA]</scope>
    <source>
        <strain evidence="2">s54d21</strain>
    </source>
</reference>
<evidence type="ECO:0008006" key="3">
    <source>
        <dbReference type="Google" id="ProtNLM"/>
    </source>
</evidence>
<name>A0ABU5H4Z2_9BACT</name>
<evidence type="ECO:0000313" key="2">
    <source>
        <dbReference type="Proteomes" id="UP001291309"/>
    </source>
</evidence>
<dbReference type="Proteomes" id="UP001291309">
    <property type="component" value="Unassembled WGS sequence"/>
</dbReference>
<accession>A0ABU5H4Z2</accession>
<protein>
    <recommendedName>
        <fullName evidence="3">Lipoprotein</fullName>
    </recommendedName>
</protein>
<proteinExistence type="predicted"/>
<dbReference type="EMBL" id="JAXIVS010000006">
    <property type="protein sequence ID" value="MDY7228557.1"/>
    <property type="molecule type" value="Genomic_DNA"/>
</dbReference>
<keyword evidence="2" id="KW-1185">Reference proteome</keyword>
<dbReference type="RefSeq" id="WP_321547284.1">
    <property type="nucleotide sequence ID" value="NZ_JAXIVS010000006.1"/>
</dbReference>
<organism evidence="1 2">
    <name type="scientific">Hyalangium rubrum</name>
    <dbReference type="NCBI Taxonomy" id="3103134"/>
    <lineage>
        <taxon>Bacteria</taxon>
        <taxon>Pseudomonadati</taxon>
        <taxon>Myxococcota</taxon>
        <taxon>Myxococcia</taxon>
        <taxon>Myxococcales</taxon>
        <taxon>Cystobacterineae</taxon>
        <taxon>Archangiaceae</taxon>
        <taxon>Hyalangium</taxon>
    </lineage>
</organism>
<sequence length="133" mass="14456">MKTLTLLSLGVLMALPPVPVKDMVERAEVVARVDMKAFERVGGTEAEQHWRTTLVPLTVYKGKLTGPMEISIRVFPDVDGGEFTRTPDAGERVAFLRKSGEGWTLVEPRTQALRKATPELLGALGTSDAGPKP</sequence>
<evidence type="ECO:0000313" key="1">
    <source>
        <dbReference type="EMBL" id="MDY7228557.1"/>
    </source>
</evidence>
<gene>
    <name evidence="1" type="ORF">SYV04_19200</name>
</gene>